<protein>
    <submittedName>
        <fullName evidence="1">Uncharacterized protein</fullName>
    </submittedName>
</protein>
<keyword evidence="2" id="KW-1185">Reference proteome</keyword>
<sequence>MKILGVASRSFSVFLGSFSPVSAVSFVLCRIVWLSSLSFACPLTHESNKPLARMCTSPTHRYFFLSLLRGQTYLLTLPAPNPRLRHSRRISNEHCSSWTMTPMPPLGFRVRWNARRNPPSEPVPSLCSRIVSWSVPLILIFLVACTYHTRPPPPANYSLISHPVSSCLHIHISTLFIPPHINILSTYLPPCLLRRFFSFLNS</sequence>
<dbReference type="EMBL" id="KN831801">
    <property type="protein sequence ID" value="KIM36961.1"/>
    <property type="molecule type" value="Genomic_DNA"/>
</dbReference>
<reference evidence="1 2" key="1">
    <citation type="submission" date="2014-04" db="EMBL/GenBank/DDBJ databases">
        <authorList>
            <consortium name="DOE Joint Genome Institute"/>
            <person name="Kuo A."/>
            <person name="Gay G."/>
            <person name="Dore J."/>
            <person name="Kohler A."/>
            <person name="Nagy L.G."/>
            <person name="Floudas D."/>
            <person name="Copeland A."/>
            <person name="Barry K.W."/>
            <person name="Cichocki N."/>
            <person name="Veneault-Fourrey C."/>
            <person name="LaButti K."/>
            <person name="Lindquist E.A."/>
            <person name="Lipzen A."/>
            <person name="Lundell T."/>
            <person name="Morin E."/>
            <person name="Murat C."/>
            <person name="Sun H."/>
            <person name="Tunlid A."/>
            <person name="Henrissat B."/>
            <person name="Grigoriev I.V."/>
            <person name="Hibbett D.S."/>
            <person name="Martin F."/>
            <person name="Nordberg H.P."/>
            <person name="Cantor M.N."/>
            <person name="Hua S.X."/>
        </authorList>
    </citation>
    <scope>NUCLEOTIDE SEQUENCE [LARGE SCALE GENOMIC DNA]</scope>
    <source>
        <strain evidence="2">h7</strain>
    </source>
</reference>
<gene>
    <name evidence="1" type="ORF">M413DRAFT_282893</name>
</gene>
<organism evidence="1 2">
    <name type="scientific">Hebeloma cylindrosporum</name>
    <dbReference type="NCBI Taxonomy" id="76867"/>
    <lineage>
        <taxon>Eukaryota</taxon>
        <taxon>Fungi</taxon>
        <taxon>Dikarya</taxon>
        <taxon>Basidiomycota</taxon>
        <taxon>Agaricomycotina</taxon>
        <taxon>Agaricomycetes</taxon>
        <taxon>Agaricomycetidae</taxon>
        <taxon>Agaricales</taxon>
        <taxon>Agaricineae</taxon>
        <taxon>Hymenogastraceae</taxon>
        <taxon>Hebeloma</taxon>
    </lineage>
</organism>
<name>A0A0C3BZU1_HEBCY</name>
<evidence type="ECO:0000313" key="2">
    <source>
        <dbReference type="Proteomes" id="UP000053424"/>
    </source>
</evidence>
<evidence type="ECO:0000313" key="1">
    <source>
        <dbReference type="EMBL" id="KIM36961.1"/>
    </source>
</evidence>
<dbReference type="HOGENOM" id="CLU_1354764_0_0_1"/>
<proteinExistence type="predicted"/>
<accession>A0A0C3BZU1</accession>
<reference evidence="2" key="2">
    <citation type="submission" date="2015-01" db="EMBL/GenBank/DDBJ databases">
        <title>Evolutionary Origins and Diversification of the Mycorrhizal Mutualists.</title>
        <authorList>
            <consortium name="DOE Joint Genome Institute"/>
            <consortium name="Mycorrhizal Genomics Consortium"/>
            <person name="Kohler A."/>
            <person name="Kuo A."/>
            <person name="Nagy L.G."/>
            <person name="Floudas D."/>
            <person name="Copeland A."/>
            <person name="Barry K.W."/>
            <person name="Cichocki N."/>
            <person name="Veneault-Fourrey C."/>
            <person name="LaButti K."/>
            <person name="Lindquist E.A."/>
            <person name="Lipzen A."/>
            <person name="Lundell T."/>
            <person name="Morin E."/>
            <person name="Murat C."/>
            <person name="Riley R."/>
            <person name="Ohm R."/>
            <person name="Sun H."/>
            <person name="Tunlid A."/>
            <person name="Henrissat B."/>
            <person name="Grigoriev I.V."/>
            <person name="Hibbett D.S."/>
            <person name="Martin F."/>
        </authorList>
    </citation>
    <scope>NUCLEOTIDE SEQUENCE [LARGE SCALE GENOMIC DNA]</scope>
    <source>
        <strain evidence="2">h7</strain>
    </source>
</reference>
<dbReference type="Proteomes" id="UP000053424">
    <property type="component" value="Unassembled WGS sequence"/>
</dbReference>
<dbReference type="AlphaFoldDB" id="A0A0C3BZU1"/>